<evidence type="ECO:0000313" key="9">
    <source>
        <dbReference type="Proteomes" id="UP000292686"/>
    </source>
</evidence>
<evidence type="ECO:0000256" key="3">
    <source>
        <dbReference type="ARBA" id="ARBA00022989"/>
    </source>
</evidence>
<reference evidence="8 9" key="1">
    <citation type="submission" date="2019-01" db="EMBL/GenBank/DDBJ databases">
        <title>Agromyces.</title>
        <authorList>
            <person name="Li J."/>
        </authorList>
    </citation>
    <scope>NUCLEOTIDE SEQUENCE [LARGE SCALE GENOMIC DNA]</scope>
    <source>
        <strain evidence="8 9">DSM 23870</strain>
    </source>
</reference>
<dbReference type="Proteomes" id="UP000292686">
    <property type="component" value="Unassembled WGS sequence"/>
</dbReference>
<name>A0A4Q2MAC4_9MICO</name>
<evidence type="ECO:0000256" key="1">
    <source>
        <dbReference type="ARBA" id="ARBA00004141"/>
    </source>
</evidence>
<proteinExistence type="predicted"/>
<dbReference type="EMBL" id="JACCBI010000001">
    <property type="protein sequence ID" value="NYD66743.1"/>
    <property type="molecule type" value="Genomic_DNA"/>
</dbReference>
<evidence type="ECO:0000256" key="4">
    <source>
        <dbReference type="ARBA" id="ARBA00023136"/>
    </source>
</evidence>
<evidence type="ECO:0000259" key="6">
    <source>
        <dbReference type="Pfam" id="PF13515"/>
    </source>
</evidence>
<evidence type="ECO:0000256" key="2">
    <source>
        <dbReference type="ARBA" id="ARBA00022692"/>
    </source>
</evidence>
<protein>
    <submittedName>
        <fullName evidence="8">FUSC family protein</fullName>
    </submittedName>
</protein>
<gene>
    <name evidence="7" type="ORF">BJ972_001262</name>
    <name evidence="8" type="ORF">ESP50_05650</name>
</gene>
<dbReference type="AlphaFoldDB" id="A0A4Q2MAC4"/>
<dbReference type="GO" id="GO:0016020">
    <property type="term" value="C:membrane"/>
    <property type="evidence" value="ECO:0007669"/>
    <property type="project" value="UniProtKB-SubCell"/>
</dbReference>
<feature type="domain" description="Integral membrane bound transporter" evidence="6">
    <location>
        <begin position="20"/>
        <end position="139"/>
    </location>
</feature>
<dbReference type="OrthoDB" id="5198202at2"/>
<dbReference type="RefSeq" id="WP_129172979.1">
    <property type="nucleotide sequence ID" value="NZ_JACCBI010000001.1"/>
</dbReference>
<feature type="transmembrane region" description="Helical" evidence="5">
    <location>
        <begin position="58"/>
        <end position="82"/>
    </location>
</feature>
<comment type="caution">
    <text evidence="8">The sequence shown here is derived from an EMBL/GenBank/DDBJ whole genome shotgun (WGS) entry which is preliminary data.</text>
</comment>
<keyword evidence="2 5" id="KW-0812">Transmembrane</keyword>
<feature type="transmembrane region" description="Helical" evidence="5">
    <location>
        <begin position="122"/>
        <end position="143"/>
    </location>
</feature>
<dbReference type="Pfam" id="PF13515">
    <property type="entry name" value="FUSC_2"/>
    <property type="match status" value="1"/>
</dbReference>
<keyword evidence="4 5" id="KW-0472">Membrane</keyword>
<keyword evidence="3 5" id="KW-1133">Transmembrane helix</keyword>
<feature type="transmembrane region" description="Helical" evidence="5">
    <location>
        <begin position="94"/>
        <end position="116"/>
    </location>
</feature>
<dbReference type="InterPro" id="IPR049453">
    <property type="entry name" value="Memb_transporter_dom"/>
</dbReference>
<evidence type="ECO:0000256" key="5">
    <source>
        <dbReference type="SAM" id="Phobius"/>
    </source>
</evidence>
<accession>A0A4Q2MAC4</accession>
<sequence length="342" mass="36243">MRDSLPAVIQITVTAAASYAFAFFVLGHQAPLIAAIMPISALGLAGDARPFRVLEAVLGMTLGIVLAELLLIGVGGGVLPYALALGLTLAIARFLSPTVQFTISAAIQCTLVMLVPPPDGGYFVRTIDAVVGGVFALLATALLPRDPWRTALRAGRRLVDAHILVLDDLVRALRTGDAEVAAGSLVRARAASSALDEWTTAVDSGVAIARVSPFVRRSRFLLGRQQQMLPPMDLATRNLRMIARRCDYLLGDGVPRPQIADLYVRIAHALGVLRDSLGDVTAAPLARHALLEIAKHDSPRVMMPGAGDSEHNALHATRPYLADLLQATGMSLTEARAALPPL</sequence>
<reference evidence="7 10" key="2">
    <citation type="submission" date="2020-07" db="EMBL/GenBank/DDBJ databases">
        <title>Sequencing the genomes of 1000 actinobacteria strains.</title>
        <authorList>
            <person name="Klenk H.-P."/>
        </authorList>
    </citation>
    <scope>NUCLEOTIDE SEQUENCE [LARGE SCALE GENOMIC DNA]</scope>
    <source>
        <strain evidence="7 10">DSM 23870</strain>
    </source>
</reference>
<dbReference type="Proteomes" id="UP000581087">
    <property type="component" value="Unassembled WGS sequence"/>
</dbReference>
<evidence type="ECO:0000313" key="8">
    <source>
        <dbReference type="EMBL" id="RXZ87403.1"/>
    </source>
</evidence>
<evidence type="ECO:0000313" key="10">
    <source>
        <dbReference type="Proteomes" id="UP000581087"/>
    </source>
</evidence>
<evidence type="ECO:0000313" key="7">
    <source>
        <dbReference type="EMBL" id="NYD66743.1"/>
    </source>
</evidence>
<organism evidence="8 9">
    <name type="scientific">Agromyces atrinae</name>
    <dbReference type="NCBI Taxonomy" id="592376"/>
    <lineage>
        <taxon>Bacteria</taxon>
        <taxon>Bacillati</taxon>
        <taxon>Actinomycetota</taxon>
        <taxon>Actinomycetes</taxon>
        <taxon>Micrococcales</taxon>
        <taxon>Microbacteriaceae</taxon>
        <taxon>Agromyces</taxon>
    </lineage>
</organism>
<dbReference type="EMBL" id="SDPM01000002">
    <property type="protein sequence ID" value="RXZ87403.1"/>
    <property type="molecule type" value="Genomic_DNA"/>
</dbReference>
<keyword evidence="9" id="KW-1185">Reference proteome</keyword>
<comment type="subcellular location">
    <subcellularLocation>
        <location evidence="1">Membrane</location>
        <topology evidence="1">Multi-pass membrane protein</topology>
    </subcellularLocation>
</comment>